<keyword evidence="8" id="KW-0902">Two-component regulatory system</keyword>
<evidence type="ECO:0000256" key="1">
    <source>
        <dbReference type="ARBA" id="ARBA00000085"/>
    </source>
</evidence>
<dbReference type="PANTHER" id="PTHR24421:SF10">
    <property type="entry name" value="NITRATE_NITRITE SENSOR PROTEIN NARQ"/>
    <property type="match status" value="1"/>
</dbReference>
<evidence type="ECO:0000256" key="4">
    <source>
        <dbReference type="ARBA" id="ARBA00022679"/>
    </source>
</evidence>
<dbReference type="Pfam" id="PF23539">
    <property type="entry name" value="DUF7134"/>
    <property type="match status" value="1"/>
</dbReference>
<dbReference type="Pfam" id="PF02518">
    <property type="entry name" value="HATPase_c"/>
    <property type="match status" value="1"/>
</dbReference>
<dbReference type="GO" id="GO:0005524">
    <property type="term" value="F:ATP binding"/>
    <property type="evidence" value="ECO:0007669"/>
    <property type="project" value="UniProtKB-KW"/>
</dbReference>
<dbReference type="GO" id="GO:0000155">
    <property type="term" value="F:phosphorelay sensor kinase activity"/>
    <property type="evidence" value="ECO:0007669"/>
    <property type="project" value="InterPro"/>
</dbReference>
<keyword evidence="4" id="KW-0808">Transferase</keyword>
<evidence type="ECO:0000256" key="9">
    <source>
        <dbReference type="SAM" id="Phobius"/>
    </source>
</evidence>
<keyword evidence="6 13" id="KW-0418">Kinase</keyword>
<evidence type="ECO:0000256" key="6">
    <source>
        <dbReference type="ARBA" id="ARBA00022777"/>
    </source>
</evidence>
<dbReference type="InterPro" id="IPR003594">
    <property type="entry name" value="HATPase_dom"/>
</dbReference>
<feature type="transmembrane region" description="Helical" evidence="9">
    <location>
        <begin position="72"/>
        <end position="96"/>
    </location>
</feature>
<keyword evidence="14" id="KW-1185">Reference proteome</keyword>
<feature type="transmembrane region" description="Helical" evidence="9">
    <location>
        <begin position="138"/>
        <end position="155"/>
    </location>
</feature>
<dbReference type="Gene3D" id="1.20.5.1930">
    <property type="match status" value="1"/>
</dbReference>
<dbReference type="CDD" id="cd16917">
    <property type="entry name" value="HATPase_UhpB-NarQ-NarX-like"/>
    <property type="match status" value="1"/>
</dbReference>
<dbReference type="Pfam" id="PF07730">
    <property type="entry name" value="HisKA_3"/>
    <property type="match status" value="1"/>
</dbReference>
<evidence type="ECO:0000259" key="10">
    <source>
        <dbReference type="Pfam" id="PF02518"/>
    </source>
</evidence>
<dbReference type="InterPro" id="IPR036890">
    <property type="entry name" value="HATPase_C_sf"/>
</dbReference>
<feature type="domain" description="Histidine kinase/HSP90-like ATPase" evidence="10">
    <location>
        <begin position="294"/>
        <end position="386"/>
    </location>
</feature>
<keyword evidence="7" id="KW-0067">ATP-binding</keyword>
<evidence type="ECO:0000259" key="11">
    <source>
        <dbReference type="Pfam" id="PF07730"/>
    </source>
</evidence>
<dbReference type="InterPro" id="IPR050482">
    <property type="entry name" value="Sensor_HK_TwoCompSys"/>
</dbReference>
<dbReference type="RefSeq" id="WP_312897362.1">
    <property type="nucleotide sequence ID" value="NZ_JACHJV010000001.1"/>
</dbReference>
<dbReference type="GO" id="GO:0046983">
    <property type="term" value="F:protein dimerization activity"/>
    <property type="evidence" value="ECO:0007669"/>
    <property type="project" value="InterPro"/>
</dbReference>
<evidence type="ECO:0000256" key="7">
    <source>
        <dbReference type="ARBA" id="ARBA00022840"/>
    </source>
</evidence>
<feature type="domain" description="DUF7134" evidence="12">
    <location>
        <begin position="22"/>
        <end position="159"/>
    </location>
</feature>
<dbReference type="AlphaFoldDB" id="A0A7W7VXF2"/>
<name>A0A7W7VXF2_KITKI</name>
<dbReference type="GO" id="GO:0016020">
    <property type="term" value="C:membrane"/>
    <property type="evidence" value="ECO:0007669"/>
    <property type="project" value="InterPro"/>
</dbReference>
<dbReference type="PANTHER" id="PTHR24421">
    <property type="entry name" value="NITRATE/NITRITE SENSOR PROTEIN NARX-RELATED"/>
    <property type="match status" value="1"/>
</dbReference>
<evidence type="ECO:0000256" key="3">
    <source>
        <dbReference type="ARBA" id="ARBA00022553"/>
    </source>
</evidence>
<evidence type="ECO:0000313" key="14">
    <source>
        <dbReference type="Proteomes" id="UP000540506"/>
    </source>
</evidence>
<dbReference type="EC" id="2.7.13.3" evidence="2"/>
<evidence type="ECO:0000256" key="8">
    <source>
        <dbReference type="ARBA" id="ARBA00023012"/>
    </source>
</evidence>
<accession>A0A7W7VXF2</accession>
<proteinExistence type="predicted"/>
<keyword evidence="9" id="KW-0812">Transmembrane</keyword>
<protein>
    <recommendedName>
        <fullName evidence="2">histidine kinase</fullName>
        <ecNumber evidence="2">2.7.13.3</ecNumber>
    </recommendedName>
</protein>
<comment type="catalytic activity">
    <reaction evidence="1">
        <text>ATP + protein L-histidine = ADP + protein N-phospho-L-histidine.</text>
        <dbReference type="EC" id="2.7.13.3"/>
    </reaction>
</comment>
<feature type="transmembrane region" description="Helical" evidence="9">
    <location>
        <begin position="108"/>
        <end position="126"/>
    </location>
</feature>
<comment type="caution">
    <text evidence="13">The sequence shown here is derived from an EMBL/GenBank/DDBJ whole genome shotgun (WGS) entry which is preliminary data.</text>
</comment>
<keyword evidence="9" id="KW-1133">Transmembrane helix</keyword>
<dbReference type="SUPFAM" id="SSF55874">
    <property type="entry name" value="ATPase domain of HSP90 chaperone/DNA topoisomerase II/histidine kinase"/>
    <property type="match status" value="1"/>
</dbReference>
<reference evidence="13 14" key="1">
    <citation type="submission" date="2020-08" db="EMBL/GenBank/DDBJ databases">
        <title>Sequencing the genomes of 1000 actinobacteria strains.</title>
        <authorList>
            <person name="Klenk H.-P."/>
        </authorList>
    </citation>
    <scope>NUCLEOTIDE SEQUENCE [LARGE SCALE GENOMIC DNA]</scope>
    <source>
        <strain evidence="13 14">DSM 41654</strain>
    </source>
</reference>
<dbReference type="Proteomes" id="UP000540506">
    <property type="component" value="Unassembled WGS sequence"/>
</dbReference>
<keyword evidence="3" id="KW-0597">Phosphoprotein</keyword>
<evidence type="ECO:0000256" key="5">
    <source>
        <dbReference type="ARBA" id="ARBA00022741"/>
    </source>
</evidence>
<organism evidence="13 14">
    <name type="scientific">Kitasatospora kifunensis</name>
    <name type="common">Streptomyces kifunensis</name>
    <dbReference type="NCBI Taxonomy" id="58351"/>
    <lineage>
        <taxon>Bacteria</taxon>
        <taxon>Bacillati</taxon>
        <taxon>Actinomycetota</taxon>
        <taxon>Actinomycetes</taxon>
        <taxon>Kitasatosporales</taxon>
        <taxon>Streptomycetaceae</taxon>
        <taxon>Kitasatospora</taxon>
    </lineage>
</organism>
<dbReference type="InterPro" id="IPR055558">
    <property type="entry name" value="DUF7134"/>
</dbReference>
<keyword evidence="5" id="KW-0547">Nucleotide-binding</keyword>
<keyword evidence="9" id="KW-0472">Membrane</keyword>
<sequence length="398" mass="42927">MIARAKGWAERSIGWLWRPERRWHPWAVDLLLVVPAALDALLNLPSTHDWHFAVSLVAAAALLVRRRFPRTVLLLTLPGLYAGNALLAAMIAGYTVARSERARWQKSLAALLVVLGSFLPWPITAFRTESLSTLTQQLIFATMLGIGPVALGLLAQTRRDLSERVAELAEVRDQERALYAKTVIAAERARIAREMHDVVSHQAGLIAVQAGALQVTTKDPATRETAATLRGLAVATLEELRSMILVLRAAGAGPTELVPQPRLADLPRLVAAAEVAATLRVDGCLERPLPEPVERAAYRTVQEALTNVRKHAPGTDTRVLVRITPTTLHVTVCNDAPTGPCPDSGLPGGRHGLIGLRERAALLGGTIEAAPEPDGGFAVRLRLPLPDLAIDLIDHQAA</sequence>
<evidence type="ECO:0000313" key="13">
    <source>
        <dbReference type="EMBL" id="MBB4925545.1"/>
    </source>
</evidence>
<evidence type="ECO:0000259" key="12">
    <source>
        <dbReference type="Pfam" id="PF23539"/>
    </source>
</evidence>
<dbReference type="Gene3D" id="3.30.565.10">
    <property type="entry name" value="Histidine kinase-like ATPase, C-terminal domain"/>
    <property type="match status" value="1"/>
</dbReference>
<evidence type="ECO:0000256" key="2">
    <source>
        <dbReference type="ARBA" id="ARBA00012438"/>
    </source>
</evidence>
<dbReference type="InterPro" id="IPR011712">
    <property type="entry name" value="Sig_transdc_His_kin_sub3_dim/P"/>
</dbReference>
<feature type="domain" description="Signal transduction histidine kinase subgroup 3 dimerisation and phosphoacceptor" evidence="11">
    <location>
        <begin position="187"/>
        <end position="250"/>
    </location>
</feature>
<dbReference type="EMBL" id="JACHJV010000001">
    <property type="protein sequence ID" value="MBB4925545.1"/>
    <property type="molecule type" value="Genomic_DNA"/>
</dbReference>
<gene>
    <name evidence="13" type="ORF">FHR34_004538</name>
</gene>